<sequence>MWHFRKEYNIQFTPIVSSQRVTYDPQYHQRVVVHTHVPPSVKFVVFRISRCRRIRKSSSVSYFCKFKGNKESLPIFRSTYVCSSENLTRVKMADAEMARKNWELENNIETLPASDEIFRYDAEQQQRILAARPWEKDPHFFKDIKISALALLKMVMHARSGGALEIMGLLLGKVEEDTMVVMDAFALPVEGTETRVNAQSQAYEYMTAYMESAKEVGRCENAIGWYHSHPGYGCWLSGIDVNTQMLNQNYQEPFVAIVVDPVRTISSGKVCLGAFRTYPKGYKPPNEEPSEYQTIPLNKIEDFGVHCKQYYPLEVSYFKSALDRKLLDSLWNKYWVNTLGSSGLLSNADYTTGQILDLSEKLELSEASLGRGPFVVTGADPNEKRTEDKLSKATRDCSRASIELIHGLMAQIAKDKLFNTVNVKNK</sequence>
<dbReference type="InterPro" id="IPR040961">
    <property type="entry name" value="CSN5_C"/>
</dbReference>
<evidence type="ECO:0000256" key="3">
    <source>
        <dbReference type="ARBA" id="ARBA00022723"/>
    </source>
</evidence>
<organism>
    <name type="scientific">Culex quinquefasciatus</name>
    <name type="common">Southern house mosquito</name>
    <name type="synonym">Culex pungens</name>
    <dbReference type="NCBI Taxonomy" id="7176"/>
    <lineage>
        <taxon>Eukaryota</taxon>
        <taxon>Metazoa</taxon>
        <taxon>Ecdysozoa</taxon>
        <taxon>Arthropoda</taxon>
        <taxon>Hexapoda</taxon>
        <taxon>Insecta</taxon>
        <taxon>Pterygota</taxon>
        <taxon>Neoptera</taxon>
        <taxon>Endopterygota</taxon>
        <taxon>Diptera</taxon>
        <taxon>Nematocera</taxon>
        <taxon>Culicoidea</taxon>
        <taxon>Culicidae</taxon>
        <taxon>Culicinae</taxon>
        <taxon>Culicini</taxon>
        <taxon>Culex</taxon>
        <taxon>Culex</taxon>
    </lineage>
</organism>
<dbReference type="Pfam" id="PF18323">
    <property type="entry name" value="CSN5_C"/>
    <property type="match status" value="1"/>
</dbReference>
<evidence type="ECO:0000256" key="2">
    <source>
        <dbReference type="ARBA" id="ARBA00022670"/>
    </source>
</evidence>
<dbReference type="STRING" id="7176.B0WYC6"/>
<dbReference type="EnsemblMetazoa" id="CPIJ012314-RA">
    <property type="protein sequence ID" value="CPIJ012314-PA"/>
    <property type="gene ID" value="CPIJ012314"/>
</dbReference>
<dbReference type="VEuPathDB" id="VectorBase:CPIJ012314"/>
<dbReference type="Gene3D" id="3.40.140.10">
    <property type="entry name" value="Cytidine Deaminase, domain 2"/>
    <property type="match status" value="1"/>
</dbReference>
<keyword evidence="7" id="KW-0482">Metalloprotease</keyword>
<dbReference type="Proteomes" id="UP000002320">
    <property type="component" value="Unassembled WGS sequence"/>
</dbReference>
<feature type="domain" description="MPN" evidence="8">
    <location>
        <begin position="144"/>
        <end position="281"/>
    </location>
</feature>
<dbReference type="PANTHER" id="PTHR10410">
    <property type="entry name" value="EUKARYOTIC TRANSLATION INITIATION FACTOR 3 -RELATED"/>
    <property type="match status" value="1"/>
</dbReference>
<dbReference type="OrthoDB" id="10266268at2759"/>
<dbReference type="GO" id="GO:0006508">
    <property type="term" value="P:proteolysis"/>
    <property type="evidence" value="ECO:0007669"/>
    <property type="project" value="UniProtKB-KW"/>
</dbReference>
<dbReference type="SMART" id="SM00232">
    <property type="entry name" value="JAB_MPN"/>
    <property type="match status" value="1"/>
</dbReference>
<dbReference type="CDD" id="cd08069">
    <property type="entry name" value="MPN_RPN11_CSN5"/>
    <property type="match status" value="1"/>
</dbReference>
<evidence type="ECO:0000256" key="4">
    <source>
        <dbReference type="ARBA" id="ARBA00022790"/>
    </source>
</evidence>
<dbReference type="HOGENOM" id="CLU_053034_0_2_1"/>
<reference evidence="9" key="1">
    <citation type="submission" date="2007-03" db="EMBL/GenBank/DDBJ databases">
        <title>Annotation of Culex pipiens quinquefasciatus.</title>
        <authorList>
            <consortium name="The Broad Institute Genome Sequencing Platform"/>
            <person name="Atkinson P.W."/>
            <person name="Hemingway J."/>
            <person name="Christensen B.M."/>
            <person name="Higgs S."/>
            <person name="Kodira C."/>
            <person name="Hannick L."/>
            <person name="Megy K."/>
            <person name="O'Leary S."/>
            <person name="Pearson M."/>
            <person name="Haas B.J."/>
            <person name="Mauceli E."/>
            <person name="Wortman J.R."/>
            <person name="Lee N.H."/>
            <person name="Guigo R."/>
            <person name="Stanke M."/>
            <person name="Alvarado L."/>
            <person name="Amedeo P."/>
            <person name="Antoine C.H."/>
            <person name="Arensburger P."/>
            <person name="Bidwell S.L."/>
            <person name="Crawford M."/>
            <person name="Camaro F."/>
            <person name="Devon K."/>
            <person name="Engels R."/>
            <person name="Hammond M."/>
            <person name="Howarth C."/>
            <person name="Koehrsen M."/>
            <person name="Lawson D."/>
            <person name="Montgomery P."/>
            <person name="Nene V."/>
            <person name="Nusbaum C."/>
            <person name="Puiu D."/>
            <person name="Romero-Severson J."/>
            <person name="Severson D.W."/>
            <person name="Shumway M."/>
            <person name="Sisk P."/>
            <person name="Stolte C."/>
            <person name="Zeng Q."/>
            <person name="Eisenstadt E."/>
            <person name="Fraser-Liggett C."/>
            <person name="Strausberg R."/>
            <person name="Galagan J."/>
            <person name="Birren B."/>
            <person name="Collins F.H."/>
        </authorList>
    </citation>
    <scope>NUCLEOTIDE SEQUENCE [LARGE SCALE GENOMIC DNA]</scope>
    <source>
        <strain evidence="9">JHB</strain>
    </source>
</reference>
<dbReference type="GO" id="GO:0046872">
    <property type="term" value="F:metal ion binding"/>
    <property type="evidence" value="ECO:0007669"/>
    <property type="project" value="UniProtKB-KW"/>
</dbReference>
<accession>B0WYC6</accession>
<evidence type="ECO:0000313" key="10">
    <source>
        <dbReference type="EnsemblMetazoa" id="CPIJ012314-PA"/>
    </source>
</evidence>
<keyword evidence="2" id="KW-0645">Protease</keyword>
<name>B0WYC6_CULQU</name>
<keyword evidence="3" id="KW-0479">Metal-binding</keyword>
<dbReference type="InParanoid" id="B0WYC6"/>
<protein>
    <submittedName>
        <fullName evidence="9 10">COP9 signalosome complex subunit 5</fullName>
    </submittedName>
</protein>
<keyword evidence="5" id="KW-0378">Hydrolase</keyword>
<dbReference type="MEROPS" id="M67.A13"/>
<evidence type="ECO:0000256" key="7">
    <source>
        <dbReference type="ARBA" id="ARBA00023049"/>
    </source>
</evidence>
<gene>
    <name evidence="10" type="primary">6044976</name>
    <name evidence="9" type="ORF">CpipJ_CPIJ012314</name>
</gene>
<evidence type="ECO:0000256" key="5">
    <source>
        <dbReference type="ARBA" id="ARBA00022801"/>
    </source>
</evidence>
<dbReference type="InterPro" id="IPR050242">
    <property type="entry name" value="JAMM_MPN+_peptidase_M67A"/>
</dbReference>
<dbReference type="Pfam" id="PF01398">
    <property type="entry name" value="JAB"/>
    <property type="match status" value="1"/>
</dbReference>
<dbReference type="VEuPathDB" id="VectorBase:CQUJHB005376"/>
<dbReference type="KEGG" id="cqu:CpipJ_CPIJ012314"/>
<dbReference type="FunCoup" id="B0WYC6">
    <property type="interactions" value="2804"/>
</dbReference>
<dbReference type="GO" id="GO:0008237">
    <property type="term" value="F:metallopeptidase activity"/>
    <property type="evidence" value="ECO:0007669"/>
    <property type="project" value="UniProtKB-KW"/>
</dbReference>
<evidence type="ECO:0000259" key="8">
    <source>
        <dbReference type="PROSITE" id="PS50249"/>
    </source>
</evidence>
<comment type="similarity">
    <text evidence="1">Belongs to the peptidase M67A family. CSN5 subfamily.</text>
</comment>
<reference evidence="10" key="2">
    <citation type="submission" date="2021-02" db="UniProtKB">
        <authorList>
            <consortium name="EnsemblMetazoa"/>
        </authorList>
    </citation>
    <scope>IDENTIFICATION</scope>
    <source>
        <strain evidence="10">JHB</strain>
    </source>
</reference>
<evidence type="ECO:0000256" key="6">
    <source>
        <dbReference type="ARBA" id="ARBA00022833"/>
    </source>
</evidence>
<evidence type="ECO:0000313" key="11">
    <source>
        <dbReference type="Proteomes" id="UP000002320"/>
    </source>
</evidence>
<dbReference type="SUPFAM" id="SSF102712">
    <property type="entry name" value="JAB1/MPN domain"/>
    <property type="match status" value="1"/>
</dbReference>
<keyword evidence="6" id="KW-0862">Zinc</keyword>
<dbReference type="eggNOG" id="KOG1554">
    <property type="taxonomic scope" value="Eukaryota"/>
</dbReference>
<evidence type="ECO:0000256" key="1">
    <source>
        <dbReference type="ARBA" id="ARBA00006008"/>
    </source>
</evidence>
<dbReference type="OMA" id="VKMKLFQ"/>
<dbReference type="AlphaFoldDB" id="B0WYC6"/>
<dbReference type="PROSITE" id="PS50249">
    <property type="entry name" value="MPN"/>
    <property type="match status" value="1"/>
</dbReference>
<dbReference type="GO" id="GO:0008180">
    <property type="term" value="C:COP9 signalosome"/>
    <property type="evidence" value="ECO:0007669"/>
    <property type="project" value="UniProtKB-KW"/>
</dbReference>
<proteinExistence type="inferred from homology"/>
<dbReference type="EMBL" id="DS232187">
    <property type="protein sequence ID" value="EDS37003.1"/>
    <property type="molecule type" value="Genomic_DNA"/>
</dbReference>
<evidence type="ECO:0000313" key="9">
    <source>
        <dbReference type="EMBL" id="EDS37003.1"/>
    </source>
</evidence>
<keyword evidence="11" id="KW-1185">Reference proteome</keyword>
<keyword evidence="4" id="KW-0736">Signalosome</keyword>
<dbReference type="FunFam" id="3.40.140.10:FF:000003">
    <property type="entry name" value="COP9 signalosome complex subunit 5"/>
    <property type="match status" value="1"/>
</dbReference>
<dbReference type="InterPro" id="IPR000555">
    <property type="entry name" value="JAMM/MPN+_dom"/>
</dbReference>
<dbReference type="InterPro" id="IPR037518">
    <property type="entry name" value="MPN"/>
</dbReference>